<dbReference type="AlphaFoldDB" id="A0A645FT39"/>
<dbReference type="Gene3D" id="3.30.70.260">
    <property type="match status" value="1"/>
</dbReference>
<dbReference type="SUPFAM" id="SSF55021">
    <property type="entry name" value="ACT-like"/>
    <property type="match status" value="1"/>
</dbReference>
<comment type="caution">
    <text evidence="2">The sequence shown here is derived from an EMBL/GenBank/DDBJ whole genome shotgun (WGS) entry which is preliminary data.</text>
</comment>
<protein>
    <submittedName>
        <fullName evidence="2">Bifunctional (P)ppGpp synthase/hydrolase SpoT</fullName>
    </submittedName>
</protein>
<dbReference type="Pfam" id="PF13291">
    <property type="entry name" value="ACT_4"/>
    <property type="match status" value="1"/>
</dbReference>
<dbReference type="InterPro" id="IPR045865">
    <property type="entry name" value="ACT-like_dom_sf"/>
</dbReference>
<sequence>MEKTLSYEVARCCKPIPGDKVIGFVDDNGEVIVHKNSCAEAIQLASRYGNKIVKAKWTKHTVSSFLARISMRGIDRIGILNELTQFITLVLSVNIRKIFIETHDGIFEGFIDLYVHNKEDLEKIIKQMSQVKGVENVIRTEIKED</sequence>
<dbReference type="InterPro" id="IPR002912">
    <property type="entry name" value="ACT_dom"/>
</dbReference>
<evidence type="ECO:0000259" key="1">
    <source>
        <dbReference type="Pfam" id="PF13291"/>
    </source>
</evidence>
<name>A0A645FT39_9ZZZZ</name>
<dbReference type="EMBL" id="VSSQ01061974">
    <property type="protein sequence ID" value="MPN15253.1"/>
    <property type="molecule type" value="Genomic_DNA"/>
</dbReference>
<keyword evidence="2" id="KW-0378">Hydrolase</keyword>
<gene>
    <name evidence="2" type="primary">spoT_2</name>
    <name evidence="2" type="ORF">SDC9_162583</name>
</gene>
<feature type="domain" description="ACT" evidence="1">
    <location>
        <begin position="63"/>
        <end position="139"/>
    </location>
</feature>
<organism evidence="2">
    <name type="scientific">bioreactor metagenome</name>
    <dbReference type="NCBI Taxonomy" id="1076179"/>
    <lineage>
        <taxon>unclassified sequences</taxon>
        <taxon>metagenomes</taxon>
        <taxon>ecological metagenomes</taxon>
    </lineage>
</organism>
<dbReference type="GO" id="GO:0016787">
    <property type="term" value="F:hydrolase activity"/>
    <property type="evidence" value="ECO:0007669"/>
    <property type="project" value="UniProtKB-KW"/>
</dbReference>
<proteinExistence type="predicted"/>
<reference evidence="2" key="1">
    <citation type="submission" date="2019-08" db="EMBL/GenBank/DDBJ databases">
        <authorList>
            <person name="Kucharzyk K."/>
            <person name="Murdoch R.W."/>
            <person name="Higgins S."/>
            <person name="Loffler F."/>
        </authorList>
    </citation>
    <scope>NUCLEOTIDE SEQUENCE</scope>
</reference>
<evidence type="ECO:0000313" key="2">
    <source>
        <dbReference type="EMBL" id="MPN15253.1"/>
    </source>
</evidence>
<accession>A0A645FT39</accession>